<feature type="transmembrane region" description="Helical" evidence="1">
    <location>
        <begin position="72"/>
        <end position="94"/>
    </location>
</feature>
<feature type="transmembrane region" description="Helical" evidence="1">
    <location>
        <begin position="318"/>
        <end position="338"/>
    </location>
</feature>
<keyword evidence="1" id="KW-1133">Transmembrane helix</keyword>
<proteinExistence type="predicted"/>
<gene>
    <name evidence="3" type="ORF">IV203_002563</name>
    <name evidence="2" type="ORF">IV203_002696</name>
    <name evidence="4" type="ORF">IV203_034507</name>
</gene>
<feature type="transmembrane region" description="Helical" evidence="1">
    <location>
        <begin position="172"/>
        <end position="189"/>
    </location>
</feature>
<feature type="transmembrane region" description="Helical" evidence="1">
    <location>
        <begin position="196"/>
        <end position="216"/>
    </location>
</feature>
<dbReference type="OrthoDB" id="51917at2759"/>
<organism evidence="4 5">
    <name type="scientific">Nitzschia inconspicua</name>
    <dbReference type="NCBI Taxonomy" id="303405"/>
    <lineage>
        <taxon>Eukaryota</taxon>
        <taxon>Sar</taxon>
        <taxon>Stramenopiles</taxon>
        <taxon>Ochrophyta</taxon>
        <taxon>Bacillariophyta</taxon>
        <taxon>Bacillariophyceae</taxon>
        <taxon>Bacillariophycidae</taxon>
        <taxon>Bacillariales</taxon>
        <taxon>Bacillariaceae</taxon>
        <taxon>Nitzschia</taxon>
    </lineage>
</organism>
<evidence type="ECO:0000313" key="5">
    <source>
        <dbReference type="Proteomes" id="UP000693970"/>
    </source>
</evidence>
<evidence type="ECO:0000256" key="1">
    <source>
        <dbReference type="SAM" id="Phobius"/>
    </source>
</evidence>
<keyword evidence="1" id="KW-0812">Transmembrane</keyword>
<keyword evidence="1" id="KW-0472">Membrane</keyword>
<dbReference type="Proteomes" id="UP000693970">
    <property type="component" value="Unassembled WGS sequence"/>
</dbReference>
<evidence type="ECO:0000313" key="3">
    <source>
        <dbReference type="EMBL" id="KAG7339510.1"/>
    </source>
</evidence>
<sequence length="471" mass="51171">MTGHHDTTNRSEEENLSDQIQPHLTTTLYFTLAYITAWGWNLVVYGVSHVLNGENPLQDQLSFGDHSATKHLAVLVLEFLMVCSGSAIVSDLLGRDGRKWTIGATTAVQFFPAAIFGGKLMGYLGQFAHLGSVQRALINLAATLFSAFLATSVPMTLGPPFTAFGKIVRDSMGFGLGIAWNVFTLSIFAPDKLDTAHIIGLAGYLALVLLIAFRVAAEGSYVDTLEREPNMIDRMWPLLSFAMNTASAFTLVAFVNSMTHEGWVGDIECFFILLIFSAFLAAGVSKIDVSSSREDANEEMENGRQNCGMDHLPCVLKVLVFVPCFWCCCPWVPMIFLLSGVHGIGVKEKWFSLVSMISGLAASIEASGMLTASANAIAGALGICNAKHCPEPWIFVSIQVAIATTTTIILIPTLILLVPPFLWSPEDQEQERTTTTTIEYISKGIEDTISLLSPTTSSSNEKSRSNQYNSV</sequence>
<comment type="caution">
    <text evidence="4">The sequence shown here is derived from an EMBL/GenBank/DDBJ whole genome shotgun (WGS) entry which is preliminary data.</text>
</comment>
<keyword evidence="5" id="KW-1185">Reference proteome</keyword>
<feature type="transmembrane region" description="Helical" evidence="1">
    <location>
        <begin position="393"/>
        <end position="418"/>
    </location>
</feature>
<feature type="transmembrane region" description="Helical" evidence="1">
    <location>
        <begin position="267"/>
        <end position="285"/>
    </location>
</feature>
<dbReference type="EMBL" id="JAGRRH010000033">
    <property type="protein sequence ID" value="KAG7339510.1"/>
    <property type="molecule type" value="Genomic_DNA"/>
</dbReference>
<evidence type="ECO:0000313" key="2">
    <source>
        <dbReference type="EMBL" id="KAG7337433.1"/>
    </source>
</evidence>
<reference evidence="4" key="1">
    <citation type="journal article" date="2021" name="Sci. Rep.">
        <title>Diploid genomic architecture of Nitzschia inconspicua, an elite biomass production diatom.</title>
        <authorList>
            <person name="Oliver A."/>
            <person name="Podell S."/>
            <person name="Pinowska A."/>
            <person name="Traller J.C."/>
            <person name="Smith S.R."/>
            <person name="McClure R."/>
            <person name="Beliaev A."/>
            <person name="Bohutskyi P."/>
            <person name="Hill E.A."/>
            <person name="Rabines A."/>
            <person name="Zheng H."/>
            <person name="Allen L.Z."/>
            <person name="Kuo A."/>
            <person name="Grigoriev I.V."/>
            <person name="Allen A.E."/>
            <person name="Hazlebeck D."/>
            <person name="Allen E.E."/>
        </authorList>
    </citation>
    <scope>NUCLEOTIDE SEQUENCE</scope>
    <source>
        <strain evidence="4">Hildebrandi</strain>
    </source>
</reference>
<protein>
    <submittedName>
        <fullName evidence="4">Uncharacterized protein</fullName>
    </submittedName>
</protein>
<feature type="transmembrane region" description="Helical" evidence="1">
    <location>
        <begin position="28"/>
        <end position="51"/>
    </location>
</feature>
<accession>A0A9K3LCX4</accession>
<dbReference type="AlphaFoldDB" id="A0A9K3LCX4"/>
<dbReference type="EMBL" id="JAGRRH010000084">
    <property type="protein sequence ID" value="KAG7337433.1"/>
    <property type="molecule type" value="Genomic_DNA"/>
</dbReference>
<dbReference type="EMBL" id="JAGRRH010000013">
    <property type="protein sequence ID" value="KAG7359409.1"/>
    <property type="molecule type" value="Genomic_DNA"/>
</dbReference>
<feature type="transmembrane region" description="Helical" evidence="1">
    <location>
        <begin position="236"/>
        <end position="255"/>
    </location>
</feature>
<reference evidence="4" key="2">
    <citation type="submission" date="2021-04" db="EMBL/GenBank/DDBJ databases">
        <authorList>
            <person name="Podell S."/>
        </authorList>
    </citation>
    <scope>NUCLEOTIDE SEQUENCE</scope>
    <source>
        <strain evidence="4">Hildebrandi</strain>
    </source>
</reference>
<name>A0A9K3LCX4_9STRA</name>
<evidence type="ECO:0000313" key="4">
    <source>
        <dbReference type="EMBL" id="KAG7359409.1"/>
    </source>
</evidence>
<feature type="transmembrane region" description="Helical" evidence="1">
    <location>
        <begin position="100"/>
        <end position="124"/>
    </location>
</feature>
<feature type="transmembrane region" description="Helical" evidence="1">
    <location>
        <begin position="350"/>
        <end position="373"/>
    </location>
</feature>
<feature type="transmembrane region" description="Helical" evidence="1">
    <location>
        <begin position="136"/>
        <end position="157"/>
    </location>
</feature>